<evidence type="ECO:0000259" key="1">
    <source>
        <dbReference type="Pfam" id="PF00535"/>
    </source>
</evidence>
<accession>A0ABU0TNA9</accession>
<dbReference type="Gene3D" id="3.90.550.10">
    <property type="entry name" value="Spore Coat Polysaccharide Biosynthesis Protein SpsA, Chain A"/>
    <property type="match status" value="1"/>
</dbReference>
<reference evidence="2 3" key="1">
    <citation type="submission" date="2023-07" db="EMBL/GenBank/DDBJ databases">
        <title>Functional and genomic diversity of the sorghum phyllosphere microbiome.</title>
        <authorList>
            <person name="Shade A."/>
        </authorList>
    </citation>
    <scope>NUCLEOTIDE SEQUENCE [LARGE SCALE GENOMIC DNA]</scope>
    <source>
        <strain evidence="2 3">SORGH_AS_1064</strain>
    </source>
</reference>
<comment type="caution">
    <text evidence="2">The sequence shown here is derived from an EMBL/GenBank/DDBJ whole genome shotgun (WGS) entry which is preliminary data.</text>
</comment>
<sequence length="307" mass="35747">MMQKVHIIIVTYNAMKWVEQCFGSLRISSVQVNCTVVDNGSSDGTQEYISKKFPEVELIRSEKNLGFGKANNIGIEKAYASGAEFFYLMNQDAWLYEDSLENLLAVYHSHPNKHEIGILSPMHIDGSERKLDIFLDKYIATNYEHTRLISDLYFQDLKPYYELKFINAAHWLLPKSTIETVGGFNPYFFHYGEDAEYANRVTYHGKKTLLVPGSKVVHDGKQFLNKVDYSVYEDLGVEINIMNPNLDNSFQQEKKALQQSMVKSMVLRKFDDYKKLLRKYRKISKEEDRFKVIRDQVSQKKPTFLNI</sequence>
<dbReference type="SUPFAM" id="SSF53448">
    <property type="entry name" value="Nucleotide-diphospho-sugar transferases"/>
    <property type="match status" value="1"/>
</dbReference>
<name>A0ABU0TNA9_9FLAO</name>
<dbReference type="RefSeq" id="WP_307452865.1">
    <property type="nucleotide sequence ID" value="NZ_JAUTAL010000001.1"/>
</dbReference>
<dbReference type="GO" id="GO:0102096">
    <property type="term" value="F:decaprenyl-N-acetyl-alpha-D-glucosaminyl-pyrophosphate:dTDP-alpha-L-rhamnose rhamnosyltransferase activity"/>
    <property type="evidence" value="ECO:0007669"/>
    <property type="project" value="UniProtKB-EC"/>
</dbReference>
<dbReference type="PANTHER" id="PTHR43179:SF7">
    <property type="entry name" value="RHAMNOSYLTRANSFERASE WBBL"/>
    <property type="match status" value="1"/>
</dbReference>
<keyword evidence="2" id="KW-0328">Glycosyltransferase</keyword>
<keyword evidence="2" id="KW-0808">Transferase</keyword>
<dbReference type="PANTHER" id="PTHR43179">
    <property type="entry name" value="RHAMNOSYLTRANSFERASE WBBL"/>
    <property type="match status" value="1"/>
</dbReference>
<dbReference type="EC" id="2.4.1.289" evidence="2"/>
<dbReference type="Pfam" id="PF00535">
    <property type="entry name" value="Glycos_transf_2"/>
    <property type="match status" value="1"/>
</dbReference>
<dbReference type="CDD" id="cd04186">
    <property type="entry name" value="GT_2_like_c"/>
    <property type="match status" value="1"/>
</dbReference>
<dbReference type="EMBL" id="JAUTAL010000001">
    <property type="protein sequence ID" value="MDQ1098530.1"/>
    <property type="molecule type" value="Genomic_DNA"/>
</dbReference>
<dbReference type="Proteomes" id="UP001225072">
    <property type="component" value="Unassembled WGS sequence"/>
</dbReference>
<evidence type="ECO:0000313" key="3">
    <source>
        <dbReference type="Proteomes" id="UP001225072"/>
    </source>
</evidence>
<dbReference type="InterPro" id="IPR001173">
    <property type="entry name" value="Glyco_trans_2-like"/>
</dbReference>
<protein>
    <submittedName>
        <fullName evidence="2">N-acetylglucosaminyl-diphospho-decaprenol L-rhamnosyltransferase</fullName>
        <ecNumber evidence="2">2.4.1.289</ecNumber>
    </submittedName>
</protein>
<dbReference type="InterPro" id="IPR029044">
    <property type="entry name" value="Nucleotide-diphossugar_trans"/>
</dbReference>
<gene>
    <name evidence="2" type="ORF">QE404_003677</name>
</gene>
<proteinExistence type="predicted"/>
<keyword evidence="3" id="KW-1185">Reference proteome</keyword>
<feature type="domain" description="Glycosyltransferase 2-like" evidence="1">
    <location>
        <begin position="7"/>
        <end position="117"/>
    </location>
</feature>
<evidence type="ECO:0000313" key="2">
    <source>
        <dbReference type="EMBL" id="MDQ1098530.1"/>
    </source>
</evidence>
<organism evidence="2 3">
    <name type="scientific">Chryseobacterium camelliae</name>
    <dbReference type="NCBI Taxonomy" id="1265445"/>
    <lineage>
        <taxon>Bacteria</taxon>
        <taxon>Pseudomonadati</taxon>
        <taxon>Bacteroidota</taxon>
        <taxon>Flavobacteriia</taxon>
        <taxon>Flavobacteriales</taxon>
        <taxon>Weeksellaceae</taxon>
        <taxon>Chryseobacterium group</taxon>
        <taxon>Chryseobacterium</taxon>
    </lineage>
</organism>